<dbReference type="InterPro" id="IPR014284">
    <property type="entry name" value="RNA_pol_sigma-70_dom"/>
</dbReference>
<evidence type="ECO:0000259" key="6">
    <source>
        <dbReference type="Pfam" id="PF04542"/>
    </source>
</evidence>
<dbReference type="AlphaFoldDB" id="A0A1B7LBT9"/>
<keyword evidence="3" id="KW-0731">Sigma factor</keyword>
<evidence type="ECO:0000256" key="3">
    <source>
        <dbReference type="ARBA" id="ARBA00023082"/>
    </source>
</evidence>
<evidence type="ECO:0000256" key="4">
    <source>
        <dbReference type="ARBA" id="ARBA00023125"/>
    </source>
</evidence>
<evidence type="ECO:0000259" key="7">
    <source>
        <dbReference type="Pfam" id="PF08281"/>
    </source>
</evidence>
<dbReference type="InterPro" id="IPR039425">
    <property type="entry name" value="RNA_pol_sigma-70-like"/>
</dbReference>
<organism evidence="8 9">
    <name type="scientific">Desulfotomaculum copahuensis</name>
    <dbReference type="NCBI Taxonomy" id="1838280"/>
    <lineage>
        <taxon>Bacteria</taxon>
        <taxon>Bacillati</taxon>
        <taxon>Bacillota</taxon>
        <taxon>Clostridia</taxon>
        <taxon>Eubacteriales</taxon>
        <taxon>Desulfotomaculaceae</taxon>
        <taxon>Desulfotomaculum</taxon>
    </lineage>
</organism>
<comment type="similarity">
    <text evidence="1">Belongs to the sigma-70 factor family. ECF subfamily.</text>
</comment>
<evidence type="ECO:0000256" key="1">
    <source>
        <dbReference type="ARBA" id="ARBA00010641"/>
    </source>
</evidence>
<keyword evidence="9" id="KW-1185">Reference proteome</keyword>
<name>A0A1B7LBT9_9FIRM</name>
<dbReference type="InterPro" id="IPR036388">
    <property type="entry name" value="WH-like_DNA-bd_sf"/>
</dbReference>
<dbReference type="EMBL" id="LYVF01000185">
    <property type="protein sequence ID" value="OAT79981.1"/>
    <property type="molecule type" value="Genomic_DNA"/>
</dbReference>
<dbReference type="STRING" id="1838280.A6M21_14195"/>
<dbReference type="PANTHER" id="PTHR43133:SF8">
    <property type="entry name" value="RNA POLYMERASE SIGMA FACTOR HI_1459-RELATED"/>
    <property type="match status" value="1"/>
</dbReference>
<dbReference type="InterPro" id="IPR013324">
    <property type="entry name" value="RNA_pol_sigma_r3/r4-like"/>
</dbReference>
<dbReference type="GO" id="GO:0003677">
    <property type="term" value="F:DNA binding"/>
    <property type="evidence" value="ECO:0007669"/>
    <property type="project" value="UniProtKB-KW"/>
</dbReference>
<accession>A0A1B7LBT9</accession>
<keyword evidence="2" id="KW-0805">Transcription regulation</keyword>
<evidence type="ECO:0000313" key="8">
    <source>
        <dbReference type="EMBL" id="OAT79981.1"/>
    </source>
</evidence>
<dbReference type="Gene3D" id="1.10.1740.10">
    <property type="match status" value="1"/>
</dbReference>
<dbReference type="CDD" id="cd06171">
    <property type="entry name" value="Sigma70_r4"/>
    <property type="match status" value="1"/>
</dbReference>
<sequence>MFPLSPAGGGALPAGRFKELFDSHYPAVYRRAACILGNPAAAEDVAQETFLKLYQAPPVNQENLAGWLARVATNLAYNHLRGENNRRRRESAQGIEEATMLPSCEEEALRREETRLVQQVLDHLPERDRTCLLLRFSGAGYREIAALIDVKPGSVGTLLARAQARFREEYARLSGRDG</sequence>
<dbReference type="OrthoDB" id="9789355at2"/>
<dbReference type="SUPFAM" id="SSF88659">
    <property type="entry name" value="Sigma3 and sigma4 domains of RNA polymerase sigma factors"/>
    <property type="match status" value="1"/>
</dbReference>
<dbReference type="Gene3D" id="1.10.10.10">
    <property type="entry name" value="Winged helix-like DNA-binding domain superfamily/Winged helix DNA-binding domain"/>
    <property type="match status" value="1"/>
</dbReference>
<proteinExistence type="inferred from homology"/>
<dbReference type="Pfam" id="PF04542">
    <property type="entry name" value="Sigma70_r2"/>
    <property type="match status" value="1"/>
</dbReference>
<evidence type="ECO:0000256" key="2">
    <source>
        <dbReference type="ARBA" id="ARBA00023015"/>
    </source>
</evidence>
<protein>
    <submittedName>
        <fullName evidence="8">RNA polymerase subunit sigma</fullName>
    </submittedName>
</protein>
<evidence type="ECO:0000313" key="9">
    <source>
        <dbReference type="Proteomes" id="UP000078532"/>
    </source>
</evidence>
<dbReference type="GO" id="GO:0006352">
    <property type="term" value="P:DNA-templated transcription initiation"/>
    <property type="evidence" value="ECO:0007669"/>
    <property type="project" value="InterPro"/>
</dbReference>
<dbReference type="Pfam" id="PF08281">
    <property type="entry name" value="Sigma70_r4_2"/>
    <property type="match status" value="1"/>
</dbReference>
<keyword evidence="4" id="KW-0238">DNA-binding</keyword>
<dbReference type="GO" id="GO:0016987">
    <property type="term" value="F:sigma factor activity"/>
    <property type="evidence" value="ECO:0007669"/>
    <property type="project" value="UniProtKB-KW"/>
</dbReference>
<feature type="domain" description="RNA polymerase sigma-70 region 2" evidence="6">
    <location>
        <begin position="20"/>
        <end position="84"/>
    </location>
</feature>
<keyword evidence="5" id="KW-0804">Transcription</keyword>
<gene>
    <name evidence="8" type="ORF">A6M21_14195</name>
</gene>
<dbReference type="NCBIfam" id="TIGR02937">
    <property type="entry name" value="sigma70-ECF"/>
    <property type="match status" value="1"/>
</dbReference>
<dbReference type="SUPFAM" id="SSF88946">
    <property type="entry name" value="Sigma2 domain of RNA polymerase sigma factors"/>
    <property type="match status" value="1"/>
</dbReference>
<dbReference type="InterPro" id="IPR013249">
    <property type="entry name" value="RNA_pol_sigma70_r4_t2"/>
</dbReference>
<dbReference type="InterPro" id="IPR013325">
    <property type="entry name" value="RNA_pol_sigma_r2"/>
</dbReference>
<dbReference type="InterPro" id="IPR007627">
    <property type="entry name" value="RNA_pol_sigma70_r2"/>
</dbReference>
<dbReference type="PANTHER" id="PTHR43133">
    <property type="entry name" value="RNA POLYMERASE ECF-TYPE SIGMA FACTO"/>
    <property type="match status" value="1"/>
</dbReference>
<evidence type="ECO:0000256" key="5">
    <source>
        <dbReference type="ARBA" id="ARBA00023163"/>
    </source>
</evidence>
<feature type="domain" description="RNA polymerase sigma factor 70 region 4 type 2" evidence="7">
    <location>
        <begin position="115"/>
        <end position="162"/>
    </location>
</feature>
<comment type="caution">
    <text evidence="8">The sequence shown here is derived from an EMBL/GenBank/DDBJ whole genome shotgun (WGS) entry which is preliminary data.</text>
</comment>
<reference evidence="8 9" key="1">
    <citation type="submission" date="2016-04" db="EMBL/GenBank/DDBJ databases">
        <authorList>
            <person name="Evans L.H."/>
            <person name="Alamgir A."/>
            <person name="Owens N."/>
            <person name="Weber N.D."/>
            <person name="Virtaneva K."/>
            <person name="Barbian K."/>
            <person name="Babar A."/>
            <person name="Rosenke K."/>
        </authorList>
    </citation>
    <scope>NUCLEOTIDE SEQUENCE [LARGE SCALE GENOMIC DNA]</scope>
    <source>
        <strain evidence="8 9">LMa1</strain>
    </source>
</reference>
<dbReference type="Proteomes" id="UP000078532">
    <property type="component" value="Unassembled WGS sequence"/>
</dbReference>